<dbReference type="GO" id="GO:0015629">
    <property type="term" value="C:actin cytoskeleton"/>
    <property type="evidence" value="ECO:0007669"/>
    <property type="project" value="TreeGrafter"/>
</dbReference>
<feature type="compositionally biased region" description="Basic and acidic residues" evidence="8">
    <location>
        <begin position="14"/>
        <end position="23"/>
    </location>
</feature>
<feature type="domain" description="Calponin-homology (CH)" evidence="9">
    <location>
        <begin position="135"/>
        <end position="238"/>
    </location>
</feature>
<dbReference type="PRINTS" id="PR00888">
    <property type="entry name" value="SM22CALPONIN"/>
</dbReference>
<evidence type="ECO:0000256" key="3">
    <source>
        <dbReference type="ARBA" id="ARBA00022737"/>
    </source>
</evidence>
<dbReference type="PANTHER" id="PTHR47385:SF12">
    <property type="entry name" value="CALPONIN-1"/>
    <property type="match status" value="1"/>
</dbReference>
<feature type="compositionally biased region" description="Basic and acidic residues" evidence="8">
    <location>
        <begin position="70"/>
        <end position="95"/>
    </location>
</feature>
<dbReference type="InterPro" id="IPR036872">
    <property type="entry name" value="CH_dom_sf"/>
</dbReference>
<dbReference type="InterPro" id="IPR000557">
    <property type="entry name" value="Calponin_repeat"/>
</dbReference>
<dbReference type="InterPro" id="IPR001997">
    <property type="entry name" value="Calponin/LIMCH1"/>
</dbReference>
<keyword evidence="2" id="KW-0597">Phosphoprotein</keyword>
<evidence type="ECO:0000256" key="7">
    <source>
        <dbReference type="RuleBase" id="RU361224"/>
    </source>
</evidence>
<dbReference type="PROSITE" id="PS50021">
    <property type="entry name" value="CH"/>
    <property type="match status" value="1"/>
</dbReference>
<dbReference type="GO" id="GO:0005516">
    <property type="term" value="F:calmodulin binding"/>
    <property type="evidence" value="ECO:0007669"/>
    <property type="project" value="UniProtKB-KW"/>
</dbReference>
<evidence type="ECO:0000259" key="9">
    <source>
        <dbReference type="PROSITE" id="PS50021"/>
    </source>
</evidence>
<dbReference type="PANTHER" id="PTHR47385">
    <property type="entry name" value="CALPONIN"/>
    <property type="match status" value="1"/>
</dbReference>
<dbReference type="AlphaFoldDB" id="A0A8C2R1S3"/>
<gene>
    <name evidence="10" type="primary">CNN1</name>
</gene>
<dbReference type="Ensembl" id="ENSCHIT00010031209.1">
    <property type="protein sequence ID" value="ENSCHIP00010022159.1"/>
    <property type="gene ID" value="ENSCHIG00010016279.1"/>
</dbReference>
<dbReference type="InterPro" id="IPR050606">
    <property type="entry name" value="Calponin-like"/>
</dbReference>
<evidence type="ECO:0000313" key="10">
    <source>
        <dbReference type="Ensembl" id="ENSCHIP00010022159.1"/>
    </source>
</evidence>
<dbReference type="SUPFAM" id="SSF47576">
    <property type="entry name" value="Calponin-homology domain, CH-domain"/>
    <property type="match status" value="1"/>
</dbReference>
<dbReference type="Pfam" id="PF00402">
    <property type="entry name" value="Calponin"/>
    <property type="match status" value="3"/>
</dbReference>
<dbReference type="InterPro" id="IPR001715">
    <property type="entry name" value="CH_dom"/>
</dbReference>
<reference evidence="10" key="1">
    <citation type="submission" date="2019-03" db="EMBL/GenBank/DDBJ databases">
        <title>Genome sequencing and reference-guided assembly of Black Bengal Goat (Capra hircus).</title>
        <authorList>
            <person name="Siddiki A.Z."/>
            <person name="Baten A."/>
            <person name="Billah M."/>
            <person name="Alam M.A.U."/>
            <person name="Shawrob K.S.M."/>
            <person name="Saha S."/>
            <person name="Chowdhury M."/>
            <person name="Rahman A.H."/>
            <person name="Stear M."/>
            <person name="Miah G."/>
            <person name="Das G.B."/>
            <person name="Hossain M.M."/>
            <person name="Kumkum M."/>
            <person name="Islam M.S."/>
            <person name="Mollah A.M."/>
            <person name="Ahsan A."/>
            <person name="Tusar F."/>
            <person name="Khan M.K.I."/>
        </authorList>
    </citation>
    <scope>NUCLEOTIDE SEQUENCE [LARGE SCALE GENOMIC DNA]</scope>
</reference>
<evidence type="ECO:0000256" key="4">
    <source>
        <dbReference type="ARBA" id="ARBA00022860"/>
    </source>
</evidence>
<dbReference type="GO" id="GO:0031032">
    <property type="term" value="P:actomyosin structure organization"/>
    <property type="evidence" value="ECO:0007669"/>
    <property type="project" value="InterPro"/>
</dbReference>
<evidence type="ECO:0000256" key="6">
    <source>
        <dbReference type="ARBA" id="ARBA00025109"/>
    </source>
</evidence>
<evidence type="ECO:0000256" key="5">
    <source>
        <dbReference type="ARBA" id="ARBA00023203"/>
    </source>
</evidence>
<dbReference type="GO" id="GO:0051015">
    <property type="term" value="F:actin filament binding"/>
    <property type="evidence" value="ECO:0007669"/>
    <property type="project" value="TreeGrafter"/>
</dbReference>
<dbReference type="Gene3D" id="1.10.418.10">
    <property type="entry name" value="Calponin-like domain"/>
    <property type="match status" value="1"/>
</dbReference>
<comment type="function">
    <text evidence="6 7">Thin filament-associated protein that is implicated in the regulation and modulation of smooth muscle contraction. It is capable of binding to actin, calmodulin and tropomyosin. The interaction of calponin with actin inhibits the actomyosin Mg-ATPase activity.</text>
</comment>
<dbReference type="InterPro" id="IPR003096">
    <property type="entry name" value="SM22_calponin"/>
</dbReference>
<keyword evidence="5 7" id="KW-0009">Actin-binding</keyword>
<sequence>MGRAWKRPGPPPELQKRVRREEGADGASAAAAGPSALPPLPTHHQPACPPLTSTEAPPTGCRLRSRTRRREPGVGETERDLRKQRWANHEPHPQPDRQIWGQDDRAKERARREAEDILRWGEREIQTCLAQKYDHQREQELREWIEGVTGRRIGNNFMDGLKDGIILCEFINKLQPGSVKKVNESTQNWHQLENIGNFIKAITKYGVKPHDIFEANDLFENTNHTQVQSTLLALASMAKTKGNKVNVGVKYAEKQERKFEPEKLREGRNIIGLQMGTNKFASQQGMTAYGTRRHLYDPKLGTDQPLDQATISLQMGTNKGASQAGMTAPGTKRQIFEPGLGMEHCDTLNVSLQMGSNKGASQRGMTVYGLPRQVYDPKYCLTPEYPELGEPAHNHHPHNYYNSA</sequence>
<dbReference type="PROSITE" id="PS01052">
    <property type="entry name" value="CALPONIN_1"/>
    <property type="match status" value="2"/>
</dbReference>
<dbReference type="SMART" id="SM00033">
    <property type="entry name" value="CH"/>
    <property type="match status" value="1"/>
</dbReference>
<dbReference type="CDD" id="cd21282">
    <property type="entry name" value="CH_CNN1"/>
    <property type="match status" value="1"/>
</dbReference>
<keyword evidence="3" id="KW-0677">Repeat</keyword>
<dbReference type="PRINTS" id="PR00889">
    <property type="entry name" value="CALPONIN"/>
</dbReference>
<accession>A0A8C2R1S3</accession>
<organism evidence="10">
    <name type="scientific">Capra hircus</name>
    <name type="common">Goat</name>
    <dbReference type="NCBI Taxonomy" id="9925"/>
    <lineage>
        <taxon>Eukaryota</taxon>
        <taxon>Metazoa</taxon>
        <taxon>Chordata</taxon>
        <taxon>Craniata</taxon>
        <taxon>Vertebrata</taxon>
        <taxon>Euteleostomi</taxon>
        <taxon>Mammalia</taxon>
        <taxon>Eutheria</taxon>
        <taxon>Laurasiatheria</taxon>
        <taxon>Artiodactyla</taxon>
        <taxon>Ruminantia</taxon>
        <taxon>Pecora</taxon>
        <taxon>Bovidae</taxon>
        <taxon>Caprinae</taxon>
        <taxon>Capra</taxon>
    </lineage>
</organism>
<dbReference type="GO" id="GO:0007015">
    <property type="term" value="P:actin filament organization"/>
    <property type="evidence" value="ECO:0007669"/>
    <property type="project" value="TreeGrafter"/>
</dbReference>
<dbReference type="PROSITE" id="PS51122">
    <property type="entry name" value="CALPONIN_2"/>
    <property type="match status" value="3"/>
</dbReference>
<feature type="region of interest" description="Disordered" evidence="8">
    <location>
        <begin position="1"/>
        <end position="108"/>
    </location>
</feature>
<keyword evidence="4 7" id="KW-0112">Calmodulin-binding</keyword>
<dbReference type="Pfam" id="PF00307">
    <property type="entry name" value="CH"/>
    <property type="match status" value="1"/>
</dbReference>
<proteinExistence type="inferred from homology"/>
<evidence type="ECO:0000256" key="1">
    <source>
        <dbReference type="ARBA" id="ARBA00009631"/>
    </source>
</evidence>
<dbReference type="FunFam" id="1.10.418.10:FF:000040">
    <property type="entry name" value="Calponin"/>
    <property type="match status" value="1"/>
</dbReference>
<protein>
    <recommendedName>
        <fullName evidence="7">Calponin</fullName>
    </recommendedName>
</protein>
<name>A0A8C2R1S3_CAPHI</name>
<comment type="similarity">
    <text evidence="1 7">Belongs to the calponin family.</text>
</comment>
<feature type="compositionally biased region" description="Low complexity" evidence="8">
    <location>
        <begin position="26"/>
        <end position="35"/>
    </location>
</feature>
<evidence type="ECO:0000256" key="8">
    <source>
        <dbReference type="SAM" id="MobiDB-lite"/>
    </source>
</evidence>
<reference evidence="10" key="2">
    <citation type="submission" date="2025-08" db="UniProtKB">
        <authorList>
            <consortium name="Ensembl"/>
        </authorList>
    </citation>
    <scope>IDENTIFICATION</scope>
</reference>
<evidence type="ECO:0000256" key="2">
    <source>
        <dbReference type="ARBA" id="ARBA00022553"/>
    </source>
</evidence>